<dbReference type="GO" id="GO:0006635">
    <property type="term" value="P:fatty acid beta-oxidation"/>
    <property type="evidence" value="ECO:0007669"/>
    <property type="project" value="TreeGrafter"/>
</dbReference>
<sequence>MLETVVICALQGSEREGEAELERASTLYTLPITATSGTITITIPRPQTHPTVYLLTFVSPPDNRLLTSFIETFTLALALLRTNHPHGVLITTSGNPKFYSNGLNLEHVASQDLWWSKIFWPFMKNLLTYPMPTVALINGHAFAGGFITSMCHDYRVMNPSKGFLCMNELEFGAPLIPPLTSIFRNKLSAKTYRSIVLEAHRFTGPQALKEDIVDALGALEETFKLIDEKKLDKKAKSGIYSVIRRETWRETFGFVKGDDKECYDGDKWVRDTVKEAEREEEEAKQLAQRWEKTQGAKL</sequence>
<dbReference type="PANTHER" id="PTHR11941">
    <property type="entry name" value="ENOYL-COA HYDRATASE-RELATED"/>
    <property type="match status" value="1"/>
</dbReference>
<proteinExistence type="predicted"/>
<evidence type="ECO:0000313" key="2">
    <source>
        <dbReference type="EMBL" id="KAF3119348.1"/>
    </source>
</evidence>
<dbReference type="GO" id="GO:0004165">
    <property type="term" value="F:delta(3)-delta(2)-enoyl-CoA isomerase activity"/>
    <property type="evidence" value="ECO:0007669"/>
    <property type="project" value="TreeGrafter"/>
</dbReference>
<reference evidence="2 3" key="1">
    <citation type="submission" date="2019-06" db="EMBL/GenBank/DDBJ databases">
        <authorList>
            <person name="Palmer J.M."/>
        </authorList>
    </citation>
    <scope>NUCLEOTIDE SEQUENCE [LARGE SCALE GENOMIC DNA]</scope>
    <source>
        <strain evidence="2 3">TWF703</strain>
    </source>
</reference>
<dbReference type="EMBL" id="WIQZ01000180">
    <property type="protein sequence ID" value="KAF3119348.1"/>
    <property type="molecule type" value="Genomic_DNA"/>
</dbReference>
<dbReference type="AlphaFoldDB" id="A0A7C8NLT7"/>
<dbReference type="InterPro" id="IPR029045">
    <property type="entry name" value="ClpP/crotonase-like_dom_sf"/>
</dbReference>
<dbReference type="Gene3D" id="3.90.226.10">
    <property type="entry name" value="2-enoyl-CoA Hydratase, Chain A, domain 1"/>
    <property type="match status" value="1"/>
</dbReference>
<dbReference type="GO" id="GO:0005777">
    <property type="term" value="C:peroxisome"/>
    <property type="evidence" value="ECO:0007669"/>
    <property type="project" value="TreeGrafter"/>
</dbReference>
<dbReference type="Proteomes" id="UP000480548">
    <property type="component" value="Unassembled WGS sequence"/>
</dbReference>
<dbReference type="InterPro" id="IPR001753">
    <property type="entry name" value="Enoyl-CoA_hydra/iso"/>
</dbReference>
<dbReference type="SUPFAM" id="SSF52096">
    <property type="entry name" value="ClpP/crotonase"/>
    <property type="match status" value="1"/>
</dbReference>
<feature type="coiled-coil region" evidence="1">
    <location>
        <begin position="269"/>
        <end position="296"/>
    </location>
</feature>
<evidence type="ECO:0000256" key="1">
    <source>
        <dbReference type="SAM" id="Coils"/>
    </source>
</evidence>
<dbReference type="PANTHER" id="PTHR11941:SF75">
    <property type="entry name" value="ENOYL-COA HYDRATASE_ISOMERASE FAMILY PROTEIN"/>
    <property type="match status" value="1"/>
</dbReference>
<gene>
    <name evidence="2" type="ORF">TWF703_003507</name>
</gene>
<protein>
    <submittedName>
        <fullName evidence="2">Uncharacterized protein</fullName>
    </submittedName>
</protein>
<name>A0A7C8NLT7_ORBOL</name>
<dbReference type="Pfam" id="PF00378">
    <property type="entry name" value="ECH_1"/>
    <property type="match status" value="1"/>
</dbReference>
<comment type="caution">
    <text evidence="2">The sequence shown here is derived from an EMBL/GenBank/DDBJ whole genome shotgun (WGS) entry which is preliminary data.</text>
</comment>
<keyword evidence="1" id="KW-0175">Coiled coil</keyword>
<organism evidence="2 3">
    <name type="scientific">Orbilia oligospora</name>
    <name type="common">Nematode-trapping fungus</name>
    <name type="synonym">Arthrobotrys oligospora</name>
    <dbReference type="NCBI Taxonomy" id="2813651"/>
    <lineage>
        <taxon>Eukaryota</taxon>
        <taxon>Fungi</taxon>
        <taxon>Dikarya</taxon>
        <taxon>Ascomycota</taxon>
        <taxon>Pezizomycotina</taxon>
        <taxon>Orbiliomycetes</taxon>
        <taxon>Orbiliales</taxon>
        <taxon>Orbiliaceae</taxon>
        <taxon>Orbilia</taxon>
    </lineage>
</organism>
<accession>A0A7C8NLT7</accession>
<dbReference type="CDD" id="cd06558">
    <property type="entry name" value="crotonase-like"/>
    <property type="match status" value="1"/>
</dbReference>
<evidence type="ECO:0000313" key="3">
    <source>
        <dbReference type="Proteomes" id="UP000480548"/>
    </source>
</evidence>